<dbReference type="PANTHER" id="PTHR45648:SF22">
    <property type="entry name" value="GDSL LIPASE_ACYLHYDROLASE FAMILY PROTEIN (AFU_ORTHOLOGUE AFUA_4G14700)"/>
    <property type="match status" value="1"/>
</dbReference>
<keyword evidence="3" id="KW-1185">Reference proteome</keyword>
<evidence type="ECO:0000313" key="2">
    <source>
        <dbReference type="EMBL" id="STO21056.1"/>
    </source>
</evidence>
<evidence type="ECO:0000256" key="1">
    <source>
        <dbReference type="ARBA" id="ARBA00022801"/>
    </source>
</evidence>
<proteinExistence type="predicted"/>
<dbReference type="PANTHER" id="PTHR45648">
    <property type="entry name" value="GDSL LIPASE/ACYLHYDROLASE FAMILY PROTEIN (AFU_ORTHOLOGUE AFUA_4G14700)"/>
    <property type="match status" value="1"/>
</dbReference>
<dbReference type="RefSeq" id="WP_010653336.1">
    <property type="nucleotide sequence ID" value="NZ_UGGT01000001.1"/>
</dbReference>
<dbReference type="EC" id="3.-.-.-" evidence="2"/>
<gene>
    <name evidence="2" type="primary">sseJ</name>
    <name evidence="2" type="ORF">NCTC11370_01117</name>
</gene>
<keyword evidence="1 2" id="KW-0378">Hydrolase</keyword>
<dbReference type="GeneID" id="93292286"/>
<dbReference type="STRING" id="1094715.GCA_000236165_01304"/>
<dbReference type="InterPro" id="IPR001087">
    <property type="entry name" value="GDSL"/>
</dbReference>
<dbReference type="EMBL" id="UGGT01000001">
    <property type="protein sequence ID" value="STO21056.1"/>
    <property type="molecule type" value="Genomic_DNA"/>
</dbReference>
<dbReference type="CDD" id="cd01846">
    <property type="entry name" value="fatty_acyltransferase_like"/>
    <property type="match status" value="1"/>
</dbReference>
<accession>A0A377G8C5</accession>
<organism evidence="2 3">
    <name type="scientific">Fluoribacter dumoffii</name>
    <dbReference type="NCBI Taxonomy" id="463"/>
    <lineage>
        <taxon>Bacteria</taxon>
        <taxon>Pseudomonadati</taxon>
        <taxon>Pseudomonadota</taxon>
        <taxon>Gammaproteobacteria</taxon>
        <taxon>Legionellales</taxon>
        <taxon>Legionellaceae</taxon>
        <taxon>Fluoribacter</taxon>
    </lineage>
</organism>
<sequence>MAASKQPKDSNPLSQPQKEITHFVIFGDSLSDGKNMGEKASFLGPLAKKLWLKITGLNNSPKERFTNGYTWADSLKSTLVSKFLNDEQLKKDPFGKFNLNNADISDDVISHPSGKHYSRDALKAEIRKVRRKKRVDAREEGHLFTTDKENTIGKPVTARDNADIADIALAHSHKPKAERTQLQKRIGILKGAALQGSSDDISDQLITDKRYQEYVQEYYSLDNGRVAQYNGQNFFRNYSQGGSTSYDYSWKAIFLSLFSPLQAIKLFFTRLMVSNVSKQVEQYLEDCEKEEISPEQMEKTLITVFSGANDLITVNSEPTEEAAELAAQSNIDNIEKLIKQGYSNFVLCNLPDLSLTPRYQRKSDDERNTAKRISNLYNQKLNDKLQFLKERYPGCSLELFDISSVFTKIYEDVDTKGENSEYHEYFDKKELRQPYLDYAKEHNIKVTPGGVAPGYKHMFWDDVHPTATMHALLMSEFYKSQQGLAKFRVTAPAELSEEHLCKIFNRKYHEKLKEYSLGSLSLYDELPIDYNVSQKALISILRYALDEQNEDCDCLREAMSDLGWWVNDKPNMSIPALADAMWVLNPGYAQKLEAQLDPHLAEPNSHKMMLGALGGEIVGQKPQPKRVHPQLDPVVEERLKKIIHTDSNLKHEPSTPPIINPLTI</sequence>
<reference evidence="2 3" key="1">
    <citation type="submission" date="2018-06" db="EMBL/GenBank/DDBJ databases">
        <authorList>
            <consortium name="Pathogen Informatics"/>
            <person name="Doyle S."/>
        </authorList>
    </citation>
    <scope>NUCLEOTIDE SEQUENCE [LARGE SCALE GENOMIC DNA]</scope>
    <source>
        <strain evidence="2 3">NCTC11370</strain>
    </source>
</reference>
<dbReference type="InterPro" id="IPR036514">
    <property type="entry name" value="SGNH_hydro_sf"/>
</dbReference>
<name>A0A377G8C5_9GAMM</name>
<evidence type="ECO:0000313" key="3">
    <source>
        <dbReference type="Proteomes" id="UP000254554"/>
    </source>
</evidence>
<dbReference type="SUPFAM" id="SSF52266">
    <property type="entry name" value="SGNH hydrolase"/>
    <property type="match status" value="1"/>
</dbReference>
<protein>
    <submittedName>
        <fullName evidence="2">Secreted effector protein sseJ</fullName>
        <ecNumber evidence="2">3.-.-.-</ecNumber>
    </submittedName>
</protein>
<dbReference type="GO" id="GO:0016788">
    <property type="term" value="F:hydrolase activity, acting on ester bonds"/>
    <property type="evidence" value="ECO:0007669"/>
    <property type="project" value="InterPro"/>
</dbReference>
<dbReference type="InterPro" id="IPR051058">
    <property type="entry name" value="GDSL_Est/Lipase"/>
</dbReference>
<dbReference type="Proteomes" id="UP000254554">
    <property type="component" value="Unassembled WGS sequence"/>
</dbReference>
<dbReference type="OrthoDB" id="5659842at2"/>
<dbReference type="Gene3D" id="3.40.50.1110">
    <property type="entry name" value="SGNH hydrolase"/>
    <property type="match status" value="1"/>
</dbReference>
<dbReference type="AlphaFoldDB" id="A0A377G8C5"/>
<dbReference type="Pfam" id="PF00657">
    <property type="entry name" value="Lipase_GDSL"/>
    <property type="match status" value="1"/>
</dbReference>